<feature type="domain" description="CSC1/OSCA1-like 7TM region" evidence="11">
    <location>
        <begin position="347"/>
        <end position="614"/>
    </location>
</feature>
<evidence type="ECO:0000256" key="6">
    <source>
        <dbReference type="ARBA" id="ARBA00022989"/>
    </source>
</evidence>
<accession>A0AAP0RZL0</accession>
<keyword evidence="7" id="KW-0406">Ion transport</keyword>
<evidence type="ECO:0000313" key="15">
    <source>
        <dbReference type="Proteomes" id="UP001415857"/>
    </source>
</evidence>
<feature type="transmembrane region" description="Helical" evidence="10">
    <location>
        <begin position="349"/>
        <end position="372"/>
    </location>
</feature>
<feature type="transmembrane region" description="Helical" evidence="10">
    <location>
        <begin position="396"/>
        <end position="417"/>
    </location>
</feature>
<keyword evidence="6 10" id="KW-1133">Transmembrane helix</keyword>
<evidence type="ECO:0000256" key="3">
    <source>
        <dbReference type="ARBA" id="ARBA00022448"/>
    </source>
</evidence>
<dbReference type="PANTHER" id="PTHR13018">
    <property type="entry name" value="PROBABLE MEMBRANE PROTEIN DUF221-RELATED"/>
    <property type="match status" value="1"/>
</dbReference>
<feature type="domain" description="CSC1/OSCA1-like cytosolic" evidence="13">
    <location>
        <begin position="177"/>
        <end position="336"/>
    </location>
</feature>
<keyword evidence="3" id="KW-0813">Transport</keyword>
<comment type="caution">
    <text evidence="14">The sequence shown here is derived from an EMBL/GenBank/DDBJ whole genome shotgun (WGS) entry which is preliminary data.</text>
</comment>
<dbReference type="GO" id="GO:0005886">
    <property type="term" value="C:plasma membrane"/>
    <property type="evidence" value="ECO:0007669"/>
    <property type="project" value="TreeGrafter"/>
</dbReference>
<reference evidence="14 15" key="1">
    <citation type="journal article" date="2024" name="Plant J.">
        <title>Genome sequences and population genomics reveal climatic adaptation and genomic divergence between two closely related sweetgum species.</title>
        <authorList>
            <person name="Xu W.Q."/>
            <person name="Ren C.Q."/>
            <person name="Zhang X.Y."/>
            <person name="Comes H.P."/>
            <person name="Liu X.H."/>
            <person name="Li Y.G."/>
            <person name="Kettle C.J."/>
            <person name="Jalonen R."/>
            <person name="Gaisberger H."/>
            <person name="Ma Y.Z."/>
            <person name="Qiu Y.X."/>
        </authorList>
    </citation>
    <scope>NUCLEOTIDE SEQUENCE [LARGE SCALE GENOMIC DNA]</scope>
    <source>
        <strain evidence="14">Hangzhou</strain>
    </source>
</reference>
<keyword evidence="9" id="KW-0407">Ion channel</keyword>
<evidence type="ECO:0000256" key="7">
    <source>
        <dbReference type="ARBA" id="ARBA00023065"/>
    </source>
</evidence>
<evidence type="ECO:0000256" key="1">
    <source>
        <dbReference type="ARBA" id="ARBA00004141"/>
    </source>
</evidence>
<feature type="transmembrane region" description="Helical" evidence="10">
    <location>
        <begin position="595"/>
        <end position="616"/>
    </location>
</feature>
<dbReference type="PANTHER" id="PTHR13018:SF96">
    <property type="entry name" value="OS05G0393800 PROTEIN"/>
    <property type="match status" value="1"/>
</dbReference>
<evidence type="ECO:0000256" key="5">
    <source>
        <dbReference type="ARBA" id="ARBA00022837"/>
    </source>
</evidence>
<proteinExistence type="inferred from homology"/>
<protein>
    <submittedName>
        <fullName evidence="14">Uncharacterized protein</fullName>
    </submittedName>
</protein>
<evidence type="ECO:0000256" key="2">
    <source>
        <dbReference type="ARBA" id="ARBA00007779"/>
    </source>
</evidence>
<evidence type="ECO:0000256" key="8">
    <source>
        <dbReference type="ARBA" id="ARBA00023136"/>
    </source>
</evidence>
<dbReference type="InterPro" id="IPR027815">
    <property type="entry name" value="CSC1/OSCA1-like_cyt"/>
</dbReference>
<comment type="similarity">
    <text evidence="2">Belongs to the CSC1 (TC 1.A.17) family.</text>
</comment>
<evidence type="ECO:0000259" key="13">
    <source>
        <dbReference type="Pfam" id="PF14703"/>
    </source>
</evidence>
<sequence length="688" mass="78968">MDDLHALVMEAIFNFAVAFGMLLIYATLQLRKVYHRIHLSDFFTRGIRNIRFSNWLPASWIISEDEIVKHAGLDYAAYVQMYLLGLKIFVPMTVFSCGVLLPINWMGGAIDDDLTFRDIDKLSIFNVPRGSKWLRAHQVVYIMFSFSVYYWGFNCYKKMYTSRCHFLESKNCTPDEFTMLVTNIPSDPEKSITQNVEDHFRKNHPHEYLLHQVVYNTKKLVNLLAKKKCLQNELIYYEKVFAKTPSERPMKKTGFWGIYGTSVDAIGHCRTKIETLREEETAERQRIVDDPMAILPAAFVSFKTRRGAAICATTQRLSKSWLIDWAPEPTDVVWNNLGIRYSELTIRRLVMGCGLFSVMVFSGIAVAFAQALSDIDVIGVFPFLQLLGEMNVVRSYIQDFLASMALKMIFIVLPTILRNLSKIEGLSSFSFLERRTAGKYYLIILFCFFPWSIVIEAALQHMNGFVNLSLTGIPQIFRVSVSSNGFFFISYIMVDGWLGNAADLVGLFPLLVFPLKKLFLAQTEDAAVDPSLDFSTFEPQLQFFFLIGFIYAVINPFLLPFLAVFFISGCPILRHQVINVYKQMHDSGARFWPDIHQHLISGLIMSHLVVMGIFITKDAENCTLMLIILLVSTSSFDTYCKRRFKSVFVKFPDAWINERTRREGAAETNLALTRFLRDAYVHPDVKTN</sequence>
<dbReference type="Pfam" id="PF02714">
    <property type="entry name" value="RSN1_7TM"/>
    <property type="match status" value="1"/>
</dbReference>
<gene>
    <name evidence="14" type="ORF">L1049_016537</name>
</gene>
<evidence type="ECO:0000259" key="11">
    <source>
        <dbReference type="Pfam" id="PF02714"/>
    </source>
</evidence>
<feature type="transmembrane region" description="Helical" evidence="10">
    <location>
        <begin position="501"/>
        <end position="521"/>
    </location>
</feature>
<dbReference type="InterPro" id="IPR003864">
    <property type="entry name" value="CSC1/OSCA1-like_7TM"/>
</dbReference>
<dbReference type="AlphaFoldDB" id="A0AAP0RZL0"/>
<feature type="transmembrane region" description="Helical" evidence="10">
    <location>
        <begin position="136"/>
        <end position="153"/>
    </location>
</feature>
<dbReference type="InterPro" id="IPR032880">
    <property type="entry name" value="CSC1/OSCA1-like_N"/>
</dbReference>
<feature type="transmembrane region" description="Helical" evidence="10">
    <location>
        <begin position="88"/>
        <end position="107"/>
    </location>
</feature>
<evidence type="ECO:0000313" key="14">
    <source>
        <dbReference type="EMBL" id="KAK9288090.1"/>
    </source>
</evidence>
<feature type="transmembrane region" description="Helical" evidence="10">
    <location>
        <begin position="438"/>
        <end position="455"/>
    </location>
</feature>
<evidence type="ECO:0000256" key="4">
    <source>
        <dbReference type="ARBA" id="ARBA00022692"/>
    </source>
</evidence>
<feature type="transmembrane region" description="Helical" evidence="10">
    <location>
        <begin position="6"/>
        <end position="28"/>
    </location>
</feature>
<keyword evidence="5" id="KW-0106">Calcium</keyword>
<dbReference type="GO" id="GO:0005227">
    <property type="term" value="F:calcium-activated cation channel activity"/>
    <property type="evidence" value="ECO:0007669"/>
    <property type="project" value="InterPro"/>
</dbReference>
<feature type="transmembrane region" description="Helical" evidence="10">
    <location>
        <begin position="541"/>
        <end position="574"/>
    </location>
</feature>
<dbReference type="Pfam" id="PF13967">
    <property type="entry name" value="RSN1_TM"/>
    <property type="match status" value="1"/>
</dbReference>
<name>A0AAP0RZL0_LIQFO</name>
<evidence type="ECO:0000256" key="10">
    <source>
        <dbReference type="SAM" id="Phobius"/>
    </source>
</evidence>
<keyword evidence="15" id="KW-1185">Reference proteome</keyword>
<organism evidence="14 15">
    <name type="scientific">Liquidambar formosana</name>
    <name type="common">Formosan gum</name>
    <dbReference type="NCBI Taxonomy" id="63359"/>
    <lineage>
        <taxon>Eukaryota</taxon>
        <taxon>Viridiplantae</taxon>
        <taxon>Streptophyta</taxon>
        <taxon>Embryophyta</taxon>
        <taxon>Tracheophyta</taxon>
        <taxon>Spermatophyta</taxon>
        <taxon>Magnoliopsida</taxon>
        <taxon>eudicotyledons</taxon>
        <taxon>Gunneridae</taxon>
        <taxon>Pentapetalae</taxon>
        <taxon>Saxifragales</taxon>
        <taxon>Altingiaceae</taxon>
        <taxon>Liquidambar</taxon>
    </lineage>
</organism>
<comment type="subcellular location">
    <subcellularLocation>
        <location evidence="1">Membrane</location>
        <topology evidence="1">Multi-pass membrane protein</topology>
    </subcellularLocation>
</comment>
<dbReference type="InterPro" id="IPR045122">
    <property type="entry name" value="Csc1-like"/>
</dbReference>
<keyword evidence="8 10" id="KW-0472">Membrane</keyword>
<feature type="domain" description="CSC1/OSCA1-like N-terminal transmembrane" evidence="12">
    <location>
        <begin position="7"/>
        <end position="150"/>
    </location>
</feature>
<dbReference type="EMBL" id="JBBPBK010000003">
    <property type="protein sequence ID" value="KAK9288090.1"/>
    <property type="molecule type" value="Genomic_DNA"/>
</dbReference>
<evidence type="ECO:0000259" key="12">
    <source>
        <dbReference type="Pfam" id="PF13967"/>
    </source>
</evidence>
<dbReference type="Proteomes" id="UP001415857">
    <property type="component" value="Unassembled WGS sequence"/>
</dbReference>
<keyword evidence="4 10" id="KW-0812">Transmembrane</keyword>
<dbReference type="Pfam" id="PF14703">
    <property type="entry name" value="PHM7_cyt"/>
    <property type="match status" value="1"/>
</dbReference>
<evidence type="ECO:0000256" key="9">
    <source>
        <dbReference type="ARBA" id="ARBA00023303"/>
    </source>
</evidence>